<proteinExistence type="predicted"/>
<name>A0ABP5ZIC3_9ACTN</name>
<dbReference type="Pfam" id="PF18029">
    <property type="entry name" value="Glyoxalase_6"/>
    <property type="match status" value="1"/>
</dbReference>
<evidence type="ECO:0000313" key="3">
    <source>
        <dbReference type="Proteomes" id="UP001501358"/>
    </source>
</evidence>
<dbReference type="InterPro" id="IPR041581">
    <property type="entry name" value="Glyoxalase_6"/>
</dbReference>
<dbReference type="PANTHER" id="PTHR33993">
    <property type="entry name" value="GLYOXALASE-RELATED"/>
    <property type="match status" value="1"/>
</dbReference>
<keyword evidence="3" id="KW-1185">Reference proteome</keyword>
<dbReference type="SUPFAM" id="SSF54593">
    <property type="entry name" value="Glyoxalase/Bleomycin resistance protein/Dihydroxybiphenyl dioxygenase"/>
    <property type="match status" value="2"/>
</dbReference>
<evidence type="ECO:0000313" key="2">
    <source>
        <dbReference type="EMBL" id="GAA2499043.1"/>
    </source>
</evidence>
<feature type="domain" description="VOC" evidence="1">
    <location>
        <begin position="12"/>
        <end position="127"/>
    </location>
</feature>
<evidence type="ECO:0000259" key="1">
    <source>
        <dbReference type="PROSITE" id="PS51819"/>
    </source>
</evidence>
<dbReference type="InterPro" id="IPR029068">
    <property type="entry name" value="Glyas_Bleomycin-R_OHBP_Dase"/>
</dbReference>
<dbReference type="RefSeq" id="WP_344384513.1">
    <property type="nucleotide sequence ID" value="NZ_BAAATA010000026.1"/>
</dbReference>
<comment type="caution">
    <text evidence="2">The sequence shown here is derived from an EMBL/GenBank/DDBJ whole genome shotgun (WGS) entry which is preliminary data.</text>
</comment>
<dbReference type="Pfam" id="PF00903">
    <property type="entry name" value="Glyoxalase"/>
    <property type="match status" value="1"/>
</dbReference>
<dbReference type="InterPro" id="IPR004360">
    <property type="entry name" value="Glyas_Fos-R_dOase_dom"/>
</dbReference>
<organism evidence="2 3">
    <name type="scientific">Streptomyces thermolineatus</name>
    <dbReference type="NCBI Taxonomy" id="44033"/>
    <lineage>
        <taxon>Bacteria</taxon>
        <taxon>Bacillati</taxon>
        <taxon>Actinomycetota</taxon>
        <taxon>Actinomycetes</taxon>
        <taxon>Kitasatosporales</taxon>
        <taxon>Streptomycetaceae</taxon>
        <taxon>Streptomyces</taxon>
    </lineage>
</organism>
<sequence length="258" mass="27188">MTEAVASRPQGSPCWVSLLTPDLHATQEFYNALFGWEFRKVELSFGPYAGAMLGGYQVAGIGEIPPGRGNLPVMWTVYLLSEDIDQTAEAVRECGGTVAVGPLHADEAGRMVIASDPAGAVFGVWQPELLQGADTPGTPGTLVWNELVTRETASVEKFYTCAFGVEAEAAGAPGYDYAVLRSAGVPVAGIRGIGTPMPRGRGPRWVPHFAVEDADATARRAVELGGDVVREPHDTPHGRQAELTDQAGAAFVVVAAGR</sequence>
<dbReference type="Gene3D" id="3.10.180.10">
    <property type="entry name" value="2,3-Dihydroxybiphenyl 1,2-Dioxygenase, domain 1"/>
    <property type="match status" value="2"/>
</dbReference>
<gene>
    <name evidence="2" type="ORF">GCM10010406_39450</name>
</gene>
<protein>
    <submittedName>
        <fullName evidence="2">VOC family protein</fullName>
    </submittedName>
</protein>
<feature type="domain" description="VOC" evidence="1">
    <location>
        <begin position="141"/>
        <end position="256"/>
    </location>
</feature>
<accession>A0ABP5ZIC3</accession>
<dbReference type="EMBL" id="BAAATA010000026">
    <property type="protein sequence ID" value="GAA2499043.1"/>
    <property type="molecule type" value="Genomic_DNA"/>
</dbReference>
<dbReference type="Proteomes" id="UP001501358">
    <property type="component" value="Unassembled WGS sequence"/>
</dbReference>
<dbReference type="CDD" id="cd07247">
    <property type="entry name" value="SgaA_N_like"/>
    <property type="match status" value="2"/>
</dbReference>
<dbReference type="PROSITE" id="PS51819">
    <property type="entry name" value="VOC"/>
    <property type="match status" value="2"/>
</dbReference>
<reference evidence="3" key="1">
    <citation type="journal article" date="2019" name="Int. J. Syst. Evol. Microbiol.">
        <title>The Global Catalogue of Microorganisms (GCM) 10K type strain sequencing project: providing services to taxonomists for standard genome sequencing and annotation.</title>
        <authorList>
            <consortium name="The Broad Institute Genomics Platform"/>
            <consortium name="The Broad Institute Genome Sequencing Center for Infectious Disease"/>
            <person name="Wu L."/>
            <person name="Ma J."/>
        </authorList>
    </citation>
    <scope>NUCLEOTIDE SEQUENCE [LARGE SCALE GENOMIC DNA]</scope>
    <source>
        <strain evidence="3">JCM 6307</strain>
    </source>
</reference>
<dbReference type="PANTHER" id="PTHR33993:SF10">
    <property type="entry name" value="CONSERVED PROTEIN"/>
    <property type="match status" value="1"/>
</dbReference>
<dbReference type="InterPro" id="IPR037523">
    <property type="entry name" value="VOC_core"/>
</dbReference>
<dbReference type="InterPro" id="IPR052164">
    <property type="entry name" value="Anthracycline_SecMetBiosynth"/>
</dbReference>